<feature type="domain" description="DUF6924" evidence="1">
    <location>
        <begin position="10"/>
        <end position="142"/>
    </location>
</feature>
<accession>A0ABT4M902</accession>
<name>A0ABT4M902_9NOCA</name>
<organism evidence="2 3">
    <name type="scientific">Rhodococcus ruber</name>
    <dbReference type="NCBI Taxonomy" id="1830"/>
    <lineage>
        <taxon>Bacteria</taxon>
        <taxon>Bacillati</taxon>
        <taxon>Actinomycetota</taxon>
        <taxon>Actinomycetes</taxon>
        <taxon>Mycobacteriales</taxon>
        <taxon>Nocardiaceae</taxon>
        <taxon>Rhodococcus</taxon>
    </lineage>
</organism>
<reference evidence="2" key="1">
    <citation type="submission" date="2022-12" db="EMBL/GenBank/DDBJ databases">
        <authorList>
            <person name="Krivoruchko A.V."/>
            <person name="Elkin A."/>
        </authorList>
    </citation>
    <scope>NUCLEOTIDE SEQUENCE</scope>
    <source>
        <strain evidence="2">IEGM 1391</strain>
    </source>
</reference>
<dbReference type="EMBL" id="JAPWIJ010000001">
    <property type="protein sequence ID" value="MCZ4517075.1"/>
    <property type="molecule type" value="Genomic_DNA"/>
</dbReference>
<evidence type="ECO:0000259" key="1">
    <source>
        <dbReference type="Pfam" id="PF21962"/>
    </source>
</evidence>
<dbReference type="Pfam" id="PF21962">
    <property type="entry name" value="DUF6924"/>
    <property type="match status" value="1"/>
</dbReference>
<protein>
    <recommendedName>
        <fullName evidence="1">DUF6924 domain-containing protein</fullName>
    </recommendedName>
</protein>
<comment type="caution">
    <text evidence="2">The sequence shown here is derived from an EMBL/GenBank/DDBJ whole genome shotgun (WGS) entry which is preliminary data.</text>
</comment>
<evidence type="ECO:0000313" key="3">
    <source>
        <dbReference type="Proteomes" id="UP001081071"/>
    </source>
</evidence>
<dbReference type="Proteomes" id="UP001081071">
    <property type="component" value="Unassembled WGS sequence"/>
</dbReference>
<proteinExistence type="predicted"/>
<sequence>MSPNLPHGQSILVRTDFTDDAAWRTLMQDAQAVRVQPGGFDAQAVLTTVDDREFDGWTVNMLLDLDVDSGYLFVADARTFADPERPILVLNTDPAEGDESEESNSFRVAPEHLAPVENNLSIANLDFADFADHTDADGVFREPSSQPDERTLTIEKLLAAAPASQLPEPILASFISDLEGARGQETTTATYVVDLRTSADYLEANREGYGLSNVVGFEETIARTRQGGSALLFSFPVRGGYWSAWIDPDSLVPFALLGVSRRATAQ</sequence>
<evidence type="ECO:0000313" key="2">
    <source>
        <dbReference type="EMBL" id="MCZ4517075.1"/>
    </source>
</evidence>
<dbReference type="InterPro" id="IPR053832">
    <property type="entry name" value="DUF6924"/>
</dbReference>
<dbReference type="RefSeq" id="WP_269601694.1">
    <property type="nucleotide sequence ID" value="NZ_JAPWIJ010000001.1"/>
</dbReference>
<gene>
    <name evidence="2" type="ORF">O4220_01010</name>
</gene>
<keyword evidence="3" id="KW-1185">Reference proteome</keyword>